<dbReference type="KEGG" id="pbap:Pla133_50660"/>
<dbReference type="Proteomes" id="UP000316921">
    <property type="component" value="Chromosome"/>
</dbReference>
<reference evidence="1 2" key="1">
    <citation type="submission" date="2019-02" db="EMBL/GenBank/DDBJ databases">
        <title>Deep-cultivation of Planctomycetes and their phenomic and genomic characterization uncovers novel biology.</title>
        <authorList>
            <person name="Wiegand S."/>
            <person name="Jogler M."/>
            <person name="Boedeker C."/>
            <person name="Pinto D."/>
            <person name="Vollmers J."/>
            <person name="Rivas-Marin E."/>
            <person name="Kohn T."/>
            <person name="Peeters S.H."/>
            <person name="Heuer A."/>
            <person name="Rast P."/>
            <person name="Oberbeckmann S."/>
            <person name="Bunk B."/>
            <person name="Jeske O."/>
            <person name="Meyerdierks A."/>
            <person name="Storesund J.E."/>
            <person name="Kallscheuer N."/>
            <person name="Luecker S."/>
            <person name="Lage O.M."/>
            <person name="Pohl T."/>
            <person name="Merkel B.J."/>
            <person name="Hornburger P."/>
            <person name="Mueller R.-W."/>
            <person name="Bruemmer F."/>
            <person name="Labrenz M."/>
            <person name="Spormann A.M."/>
            <person name="Op den Camp H."/>
            <person name="Overmann J."/>
            <person name="Amann R."/>
            <person name="Jetten M.S.M."/>
            <person name="Mascher T."/>
            <person name="Medema M.H."/>
            <person name="Devos D.P."/>
            <person name="Kaster A.-K."/>
            <person name="Ovreas L."/>
            <person name="Rohde M."/>
            <person name="Galperin M.Y."/>
            <person name="Jogler C."/>
        </authorList>
    </citation>
    <scope>NUCLEOTIDE SEQUENCE [LARGE SCALE GENOMIC DNA]</scope>
    <source>
        <strain evidence="1 2">Pla133</strain>
    </source>
</reference>
<dbReference type="EMBL" id="CP036287">
    <property type="protein sequence ID" value="QDU69943.1"/>
    <property type="molecule type" value="Genomic_DNA"/>
</dbReference>
<dbReference type="RefSeq" id="WP_145070313.1">
    <property type="nucleotide sequence ID" value="NZ_CP036287.1"/>
</dbReference>
<accession>A0A518BSI8</accession>
<organism evidence="1 2">
    <name type="scientific">Engelhardtia mirabilis</name>
    <dbReference type="NCBI Taxonomy" id="2528011"/>
    <lineage>
        <taxon>Bacteria</taxon>
        <taxon>Pseudomonadati</taxon>
        <taxon>Planctomycetota</taxon>
        <taxon>Planctomycetia</taxon>
        <taxon>Planctomycetia incertae sedis</taxon>
        <taxon>Engelhardtia</taxon>
    </lineage>
</organism>
<evidence type="ECO:0000313" key="1">
    <source>
        <dbReference type="EMBL" id="QDU69943.1"/>
    </source>
</evidence>
<name>A0A518BSI8_9BACT</name>
<gene>
    <name evidence="1" type="ORF">Pla133_50660</name>
</gene>
<proteinExistence type="predicted"/>
<protein>
    <submittedName>
        <fullName evidence="1">Uncharacterized protein</fullName>
    </submittedName>
</protein>
<keyword evidence="2" id="KW-1185">Reference proteome</keyword>
<sequence length="170" mass="18494">MKRPIEPAAIAVLLVLLGVVQMAASLVGSRPFGDGSRMLWASPAPGWSPGLGDQRIPITVSQIFLQWRGQDGEYEAVELDAERLARLRGPAPRRALYRLALARGPELVSDPSRRDEFRALLEYALCGERPLLAELGIDPASVAGEVSLQYQRVVEREDDGGPIVIEAPCP</sequence>
<dbReference type="AlphaFoldDB" id="A0A518BSI8"/>
<evidence type="ECO:0000313" key="2">
    <source>
        <dbReference type="Proteomes" id="UP000316921"/>
    </source>
</evidence>